<dbReference type="EMBL" id="CP061800">
    <property type="protein sequence ID" value="QTA86985.1"/>
    <property type="molecule type" value="Genomic_DNA"/>
</dbReference>
<name>A0A975GMR9_9BACT</name>
<evidence type="ECO:0000313" key="2">
    <source>
        <dbReference type="EMBL" id="QTA86985.1"/>
    </source>
</evidence>
<sequence length="118" mass="13301">MSANFKIKSHHVNGSLHIELSGDFDGSSAWELANTIMLKNKGTREVIVNAEKIGEVFPFGSAVFESLINTNIIPADKITFENEKGPEIRGFRKKSFSNEDMKRRYSDRGRSMSRCSIM</sequence>
<feature type="region of interest" description="Disordered" evidence="1">
    <location>
        <begin position="89"/>
        <end position="118"/>
    </location>
</feature>
<accession>A0A975GMR9</accession>
<dbReference type="Proteomes" id="UP000663722">
    <property type="component" value="Chromosome"/>
</dbReference>
<organism evidence="2 3">
    <name type="scientific">Desulfonema magnum</name>
    <dbReference type="NCBI Taxonomy" id="45655"/>
    <lineage>
        <taxon>Bacteria</taxon>
        <taxon>Pseudomonadati</taxon>
        <taxon>Thermodesulfobacteriota</taxon>
        <taxon>Desulfobacteria</taxon>
        <taxon>Desulfobacterales</taxon>
        <taxon>Desulfococcaceae</taxon>
        <taxon>Desulfonema</taxon>
    </lineage>
</organism>
<gene>
    <name evidence="2" type="ORF">dnm_030120</name>
</gene>
<keyword evidence="3" id="KW-1185">Reference proteome</keyword>
<proteinExistence type="predicted"/>
<feature type="compositionally biased region" description="Basic and acidic residues" evidence="1">
    <location>
        <begin position="89"/>
        <end position="110"/>
    </location>
</feature>
<dbReference type="KEGG" id="dmm:dnm_030120"/>
<dbReference type="AlphaFoldDB" id="A0A975GMR9"/>
<evidence type="ECO:0000256" key="1">
    <source>
        <dbReference type="SAM" id="MobiDB-lite"/>
    </source>
</evidence>
<protein>
    <submittedName>
        <fullName evidence="2">Uncharacterized protein</fullName>
    </submittedName>
</protein>
<evidence type="ECO:0000313" key="3">
    <source>
        <dbReference type="Proteomes" id="UP000663722"/>
    </source>
</evidence>
<dbReference type="RefSeq" id="WP_207682370.1">
    <property type="nucleotide sequence ID" value="NZ_CP061800.1"/>
</dbReference>
<reference evidence="2" key="1">
    <citation type="journal article" date="2021" name="Microb. Physiol.">
        <title>Proteogenomic Insights into the Physiology of Marine, Sulfate-Reducing, Filamentous Desulfonema limicola and Desulfonema magnum.</title>
        <authorList>
            <person name="Schnaars V."/>
            <person name="Wohlbrand L."/>
            <person name="Scheve S."/>
            <person name="Hinrichs C."/>
            <person name="Reinhardt R."/>
            <person name="Rabus R."/>
        </authorList>
    </citation>
    <scope>NUCLEOTIDE SEQUENCE</scope>
    <source>
        <strain evidence="2">4be13</strain>
    </source>
</reference>